<dbReference type="EMBL" id="CP013232">
    <property type="protein sequence ID" value="AMO97510.1"/>
    <property type="molecule type" value="Genomic_DNA"/>
</dbReference>
<accession>A0A127PIA7</accession>
<reference evidence="1 2" key="1">
    <citation type="submission" date="2015-11" db="EMBL/GenBank/DDBJ databases">
        <title>Exploring the genomic traits of fungus-feeding bacterial genus Collimonas.</title>
        <authorList>
            <person name="Song C."/>
            <person name="Schmidt R."/>
            <person name="de Jager V."/>
            <person name="Krzyzanowska D."/>
            <person name="Jongedijk E."/>
            <person name="Cankar K."/>
            <person name="Beekwilder J."/>
            <person name="van Veen A."/>
            <person name="de Boer W."/>
            <person name="van Veen J.A."/>
            <person name="Garbeva P."/>
        </authorList>
    </citation>
    <scope>NUCLEOTIDE SEQUENCE [LARGE SCALE GENOMIC DNA]</scope>
    <source>
        <strain evidence="1 2">Ter6</strain>
    </source>
</reference>
<name>A0A127PIA7_9BURK</name>
<gene>
    <name evidence="1" type="ORF">CFter6_4936</name>
</gene>
<sequence length="43" mass="4991">MIVRWQKNTTLSLRIPLSTMEKYDARHTPVKTVGNSLKRGCFL</sequence>
<dbReference type="AlphaFoldDB" id="A0A127PIA7"/>
<protein>
    <submittedName>
        <fullName evidence="1">Uncharacterized protein</fullName>
    </submittedName>
</protein>
<evidence type="ECO:0000313" key="2">
    <source>
        <dbReference type="Proteomes" id="UP000072421"/>
    </source>
</evidence>
<proteinExistence type="predicted"/>
<dbReference type="Proteomes" id="UP000072421">
    <property type="component" value="Chromosome"/>
</dbReference>
<evidence type="ECO:0000313" key="1">
    <source>
        <dbReference type="EMBL" id="AMO97510.1"/>
    </source>
</evidence>
<organism evidence="1">
    <name type="scientific">Collimonas fungivorans</name>
    <dbReference type="NCBI Taxonomy" id="158899"/>
    <lineage>
        <taxon>Bacteria</taxon>
        <taxon>Pseudomonadati</taxon>
        <taxon>Pseudomonadota</taxon>
        <taxon>Betaproteobacteria</taxon>
        <taxon>Burkholderiales</taxon>
        <taxon>Oxalobacteraceae</taxon>
        <taxon>Collimonas</taxon>
    </lineage>
</organism>